<feature type="domain" description="HTH luxR-type" evidence="6">
    <location>
        <begin position="149"/>
        <end position="214"/>
    </location>
</feature>
<protein>
    <submittedName>
        <fullName evidence="8">LuxR C-terminal-related transcriptional regulator</fullName>
    </submittedName>
</protein>
<keyword evidence="1" id="KW-0597">Phosphoprotein</keyword>
<feature type="domain" description="Response regulatory" evidence="7">
    <location>
        <begin position="4"/>
        <end position="121"/>
    </location>
</feature>
<dbReference type="PANTHER" id="PTHR43214:SF24">
    <property type="entry name" value="TRANSCRIPTIONAL REGULATORY PROTEIN NARL-RELATED"/>
    <property type="match status" value="1"/>
</dbReference>
<keyword evidence="2" id="KW-0805">Transcription regulation</keyword>
<evidence type="ECO:0000313" key="8">
    <source>
        <dbReference type="EMBL" id="MFC4906987.1"/>
    </source>
</evidence>
<dbReference type="EMBL" id="JBHSIT010000002">
    <property type="protein sequence ID" value="MFC4906987.1"/>
    <property type="molecule type" value="Genomic_DNA"/>
</dbReference>
<dbReference type="SMART" id="SM00421">
    <property type="entry name" value="HTH_LUXR"/>
    <property type="match status" value="1"/>
</dbReference>
<dbReference type="PROSITE" id="PS50110">
    <property type="entry name" value="RESPONSE_REGULATORY"/>
    <property type="match status" value="1"/>
</dbReference>
<dbReference type="SUPFAM" id="SSF46894">
    <property type="entry name" value="C-terminal effector domain of the bipartite response regulators"/>
    <property type="match status" value="1"/>
</dbReference>
<evidence type="ECO:0000259" key="7">
    <source>
        <dbReference type="PROSITE" id="PS50110"/>
    </source>
</evidence>
<evidence type="ECO:0000259" key="6">
    <source>
        <dbReference type="PROSITE" id="PS50043"/>
    </source>
</evidence>
<dbReference type="SUPFAM" id="SSF52172">
    <property type="entry name" value="CheY-like"/>
    <property type="match status" value="1"/>
</dbReference>
<dbReference type="SMART" id="SM00448">
    <property type="entry name" value="REC"/>
    <property type="match status" value="1"/>
</dbReference>
<dbReference type="CDD" id="cd17535">
    <property type="entry name" value="REC_NarL-like"/>
    <property type="match status" value="1"/>
</dbReference>
<dbReference type="PRINTS" id="PR00038">
    <property type="entry name" value="HTHLUXR"/>
</dbReference>
<dbReference type="Gene3D" id="3.40.50.2300">
    <property type="match status" value="1"/>
</dbReference>
<dbReference type="CDD" id="cd06170">
    <property type="entry name" value="LuxR_C_like"/>
    <property type="match status" value="1"/>
</dbReference>
<comment type="caution">
    <text evidence="8">The sequence shown here is derived from an EMBL/GenBank/DDBJ whole genome shotgun (WGS) entry which is preliminary data.</text>
</comment>
<dbReference type="Pfam" id="PF00196">
    <property type="entry name" value="GerE"/>
    <property type="match status" value="1"/>
</dbReference>
<dbReference type="InterPro" id="IPR039420">
    <property type="entry name" value="WalR-like"/>
</dbReference>
<dbReference type="InterPro" id="IPR000792">
    <property type="entry name" value="Tscrpt_reg_LuxR_C"/>
</dbReference>
<name>A0ABV9TSB9_9ACTN</name>
<evidence type="ECO:0000256" key="4">
    <source>
        <dbReference type="ARBA" id="ARBA00023163"/>
    </source>
</evidence>
<evidence type="ECO:0000256" key="3">
    <source>
        <dbReference type="ARBA" id="ARBA00023125"/>
    </source>
</evidence>
<comment type="caution">
    <text evidence="5">Lacks conserved residue(s) required for the propagation of feature annotation.</text>
</comment>
<evidence type="ECO:0000256" key="2">
    <source>
        <dbReference type="ARBA" id="ARBA00023015"/>
    </source>
</evidence>
<keyword evidence="3" id="KW-0238">DNA-binding</keyword>
<organism evidence="8 9">
    <name type="scientific">Actinomadura gamaensis</name>
    <dbReference type="NCBI Taxonomy" id="1763541"/>
    <lineage>
        <taxon>Bacteria</taxon>
        <taxon>Bacillati</taxon>
        <taxon>Actinomycetota</taxon>
        <taxon>Actinomycetes</taxon>
        <taxon>Streptosporangiales</taxon>
        <taxon>Thermomonosporaceae</taxon>
        <taxon>Actinomadura</taxon>
    </lineage>
</organism>
<evidence type="ECO:0000256" key="5">
    <source>
        <dbReference type="PROSITE-ProRule" id="PRU00169"/>
    </source>
</evidence>
<dbReference type="PANTHER" id="PTHR43214">
    <property type="entry name" value="TWO-COMPONENT RESPONSE REGULATOR"/>
    <property type="match status" value="1"/>
</dbReference>
<gene>
    <name evidence="8" type="ORF">ACFPCY_06635</name>
</gene>
<dbReference type="InterPro" id="IPR016032">
    <property type="entry name" value="Sig_transdc_resp-reg_C-effctor"/>
</dbReference>
<dbReference type="InterPro" id="IPR011006">
    <property type="entry name" value="CheY-like_superfamily"/>
</dbReference>
<dbReference type="InterPro" id="IPR058245">
    <property type="entry name" value="NreC/VraR/RcsB-like_REC"/>
</dbReference>
<keyword evidence="4" id="KW-0804">Transcription</keyword>
<dbReference type="RefSeq" id="WP_378252727.1">
    <property type="nucleotide sequence ID" value="NZ_JBHSIT010000002.1"/>
</dbReference>
<accession>A0ABV9TSB9</accession>
<evidence type="ECO:0000313" key="9">
    <source>
        <dbReference type="Proteomes" id="UP001595872"/>
    </source>
</evidence>
<evidence type="ECO:0000256" key="1">
    <source>
        <dbReference type="ARBA" id="ARBA00022553"/>
    </source>
</evidence>
<dbReference type="Proteomes" id="UP001595872">
    <property type="component" value="Unassembled WGS sequence"/>
</dbReference>
<reference evidence="9" key="1">
    <citation type="journal article" date="2019" name="Int. J. Syst. Evol. Microbiol.">
        <title>The Global Catalogue of Microorganisms (GCM) 10K type strain sequencing project: providing services to taxonomists for standard genome sequencing and annotation.</title>
        <authorList>
            <consortium name="The Broad Institute Genomics Platform"/>
            <consortium name="The Broad Institute Genome Sequencing Center for Infectious Disease"/>
            <person name="Wu L."/>
            <person name="Ma J."/>
        </authorList>
    </citation>
    <scope>NUCLEOTIDE SEQUENCE [LARGE SCALE GENOMIC DNA]</scope>
    <source>
        <strain evidence="9">KLKA75</strain>
    </source>
</reference>
<keyword evidence="9" id="KW-1185">Reference proteome</keyword>
<dbReference type="Pfam" id="PF00072">
    <property type="entry name" value="Response_reg"/>
    <property type="match status" value="1"/>
</dbReference>
<proteinExistence type="predicted"/>
<dbReference type="PROSITE" id="PS50043">
    <property type="entry name" value="HTH_LUXR_2"/>
    <property type="match status" value="1"/>
</dbReference>
<dbReference type="InterPro" id="IPR001789">
    <property type="entry name" value="Sig_transdc_resp-reg_receiver"/>
</dbReference>
<sequence>MTVRVIVLDRQALTRLGVRMILEAEPDLELVAEARTGRELVPLVAERRPDIVLVGLPLAEGEASELVRNLVADGGRRPGVVVMAASAHEASLLETLRAGVRGVVGKDCPPHEIVRAIRVVASGGAVLTSAVTGQLLDWVARVPVATSVRPAVAEALSDRERHVLELVAGGLSDTEIAEELHVSTATVRSHVHHITAKLGVPGRAQVVAFAFRQGLVAGEPAGRG</sequence>